<dbReference type="AlphaFoldDB" id="Q2AA67"/>
<organism evidence="2">
    <name type="scientific">Asparagus officinalis</name>
    <name type="common">Garden asparagus</name>
    <dbReference type="NCBI Taxonomy" id="4686"/>
    <lineage>
        <taxon>Eukaryota</taxon>
        <taxon>Viridiplantae</taxon>
        <taxon>Streptophyta</taxon>
        <taxon>Embryophyta</taxon>
        <taxon>Tracheophyta</taxon>
        <taxon>Spermatophyta</taxon>
        <taxon>Magnoliopsida</taxon>
        <taxon>Liliopsida</taxon>
        <taxon>Asparagales</taxon>
        <taxon>Asparagaceae</taxon>
        <taxon>Asparagoideae</taxon>
        <taxon>Asparagus</taxon>
    </lineage>
</organism>
<dbReference type="EMBL" id="AC183434">
    <property type="protein sequence ID" value="ABD63125.1"/>
    <property type="molecule type" value="Genomic_DNA"/>
</dbReference>
<protein>
    <submittedName>
        <fullName evidence="2">Uncharacterized protein</fullName>
    </submittedName>
</protein>
<feature type="compositionally biased region" description="Basic and acidic residues" evidence="1">
    <location>
        <begin position="20"/>
        <end position="37"/>
    </location>
</feature>
<reference evidence="2" key="1">
    <citation type="submission" date="2006-03" db="EMBL/GenBank/DDBJ databases">
        <title>Comparative Sequence and Genetic Analyses of Asparagus BACs Reveal No Microsynteny with Onion or Rice.</title>
        <authorList>
            <person name="Jernej J."/>
            <person name="Telgmann A."/>
            <person name="Jung C."/>
            <person name="Cheung F."/>
            <person name="Havey M.J."/>
            <person name="Town C.D."/>
        </authorList>
    </citation>
    <scope>NUCLEOTIDE SEQUENCE</scope>
</reference>
<evidence type="ECO:0000256" key="1">
    <source>
        <dbReference type="SAM" id="MobiDB-lite"/>
    </source>
</evidence>
<evidence type="ECO:0000313" key="2">
    <source>
        <dbReference type="EMBL" id="ABD63125.1"/>
    </source>
</evidence>
<feature type="region of interest" description="Disordered" evidence="1">
    <location>
        <begin position="1"/>
        <end position="43"/>
    </location>
</feature>
<name>Q2AA67_ASPOF</name>
<sequence>MGSMAWGSQRGYGATVSGRGRREQEERSSGRQRRLEAAGDSTEVDGAEGARICCRGELIAADGCRSGWLSATSKEGEGWGGARRGGEVEEGYSGATSGWVTTWGWGCQRGDCGGGGIGGCGGGGVRDGVVGDGNGAHGGRQAWLWWPEIGEG</sequence>
<proteinExistence type="predicted"/>
<accession>Q2AA67</accession>
<gene>
    <name evidence="2" type="ORF">18.t00021</name>
</gene>